<sequence length="136" mass="14380">MTDSGVTTSAAYLSQLRTGTRDNPSARHLAAIAGLFRVPIEYFFDEDLAARIDADMKLLVAVREAGVQTIALRAHGLSAAGLTGVADIIEHIRRLEQVNDFSPTDSPATDSAAPDRSPGQAVDEPSVPGEVPPDRA</sequence>
<dbReference type="InterPro" id="IPR010982">
    <property type="entry name" value="Lambda_DNA-bd_dom_sf"/>
</dbReference>
<feature type="region of interest" description="Disordered" evidence="1">
    <location>
        <begin position="98"/>
        <end position="136"/>
    </location>
</feature>
<dbReference type="SUPFAM" id="SSF47413">
    <property type="entry name" value="lambda repressor-like DNA-binding domains"/>
    <property type="match status" value="1"/>
</dbReference>
<evidence type="ECO:0000313" key="3">
    <source>
        <dbReference type="EMBL" id="GGL83535.1"/>
    </source>
</evidence>
<dbReference type="PROSITE" id="PS50943">
    <property type="entry name" value="HTH_CROC1"/>
    <property type="match status" value="1"/>
</dbReference>
<evidence type="ECO:0000259" key="2">
    <source>
        <dbReference type="PROSITE" id="PS50943"/>
    </source>
</evidence>
<comment type="caution">
    <text evidence="3">The sequence shown here is derived from an EMBL/GenBank/DDBJ whole genome shotgun (WGS) entry which is preliminary data.</text>
</comment>
<feature type="compositionally biased region" description="Polar residues" evidence="1">
    <location>
        <begin position="99"/>
        <end position="109"/>
    </location>
</feature>
<dbReference type="EMBL" id="BMMI01000012">
    <property type="protein sequence ID" value="GGL83535.1"/>
    <property type="molecule type" value="Genomic_DNA"/>
</dbReference>
<feature type="domain" description="HTH cro/C1-type" evidence="2">
    <location>
        <begin position="9"/>
        <end position="43"/>
    </location>
</feature>
<accession>A0ABQ2GB64</accession>
<protein>
    <recommendedName>
        <fullName evidence="2">HTH cro/C1-type domain-containing protein</fullName>
    </recommendedName>
</protein>
<dbReference type="Proteomes" id="UP000648663">
    <property type="component" value="Unassembled WGS sequence"/>
</dbReference>
<name>A0ABQ2GB64_9ACTN</name>
<dbReference type="InterPro" id="IPR001387">
    <property type="entry name" value="Cro/C1-type_HTH"/>
</dbReference>
<dbReference type="Gene3D" id="1.10.260.40">
    <property type="entry name" value="lambda repressor-like DNA-binding domains"/>
    <property type="match status" value="1"/>
</dbReference>
<evidence type="ECO:0000313" key="4">
    <source>
        <dbReference type="Proteomes" id="UP000648663"/>
    </source>
</evidence>
<gene>
    <name evidence="3" type="ORF">GCM10011589_44960</name>
</gene>
<evidence type="ECO:0000256" key="1">
    <source>
        <dbReference type="SAM" id="MobiDB-lite"/>
    </source>
</evidence>
<proteinExistence type="predicted"/>
<keyword evidence="4" id="KW-1185">Reference proteome</keyword>
<organism evidence="3 4">
    <name type="scientific">Modestobacter marinus</name>
    <dbReference type="NCBI Taxonomy" id="477641"/>
    <lineage>
        <taxon>Bacteria</taxon>
        <taxon>Bacillati</taxon>
        <taxon>Actinomycetota</taxon>
        <taxon>Actinomycetes</taxon>
        <taxon>Geodermatophilales</taxon>
        <taxon>Geodermatophilaceae</taxon>
        <taxon>Modestobacter</taxon>
    </lineage>
</organism>
<reference evidence="4" key="1">
    <citation type="journal article" date="2019" name="Int. J. Syst. Evol. Microbiol.">
        <title>The Global Catalogue of Microorganisms (GCM) 10K type strain sequencing project: providing services to taxonomists for standard genome sequencing and annotation.</title>
        <authorList>
            <consortium name="The Broad Institute Genomics Platform"/>
            <consortium name="The Broad Institute Genome Sequencing Center for Infectious Disease"/>
            <person name="Wu L."/>
            <person name="Ma J."/>
        </authorList>
    </citation>
    <scope>NUCLEOTIDE SEQUENCE [LARGE SCALE GENOMIC DNA]</scope>
    <source>
        <strain evidence="4">CGMCC 4.5581</strain>
    </source>
</reference>